<evidence type="ECO:0000313" key="2">
    <source>
        <dbReference type="EMBL" id="MFD1701403.1"/>
    </source>
</evidence>
<name>A0ABW4K1T5_9HYPH</name>
<dbReference type="Gene3D" id="2.10.260.10">
    <property type="match status" value="1"/>
</dbReference>
<dbReference type="EMBL" id="JBHUER010000001">
    <property type="protein sequence ID" value="MFD1701403.1"/>
    <property type="molecule type" value="Genomic_DNA"/>
</dbReference>
<proteinExistence type="predicted"/>
<dbReference type="RefSeq" id="WP_378795819.1">
    <property type="nucleotide sequence ID" value="NZ_JBHUER010000001.1"/>
</dbReference>
<dbReference type="SMART" id="SM00966">
    <property type="entry name" value="SpoVT_AbrB"/>
    <property type="match status" value="1"/>
</dbReference>
<organism evidence="2 3">
    <name type="scientific">Methylopila henanensis</name>
    <dbReference type="NCBI Taxonomy" id="873516"/>
    <lineage>
        <taxon>Bacteria</taxon>
        <taxon>Pseudomonadati</taxon>
        <taxon>Pseudomonadota</taxon>
        <taxon>Alphaproteobacteria</taxon>
        <taxon>Hyphomicrobiales</taxon>
        <taxon>Methylopilaceae</taxon>
        <taxon>Methylopila</taxon>
    </lineage>
</organism>
<feature type="domain" description="SpoVT-AbrB" evidence="1">
    <location>
        <begin position="6"/>
        <end position="52"/>
    </location>
</feature>
<protein>
    <submittedName>
        <fullName evidence="2">AbrB/MazE/SpoVT family DNA-binding domain-containing protein</fullName>
    </submittedName>
</protein>
<dbReference type="GO" id="GO:0003677">
    <property type="term" value="F:DNA binding"/>
    <property type="evidence" value="ECO:0007669"/>
    <property type="project" value="UniProtKB-KW"/>
</dbReference>
<dbReference type="InterPro" id="IPR007159">
    <property type="entry name" value="SpoVT-AbrB_dom"/>
</dbReference>
<evidence type="ECO:0000313" key="3">
    <source>
        <dbReference type="Proteomes" id="UP001597308"/>
    </source>
</evidence>
<evidence type="ECO:0000259" key="1">
    <source>
        <dbReference type="SMART" id="SM00966"/>
    </source>
</evidence>
<dbReference type="Proteomes" id="UP001597308">
    <property type="component" value="Unassembled WGS sequence"/>
</dbReference>
<keyword evidence="2" id="KW-0238">DNA-binding</keyword>
<reference evidence="3" key="1">
    <citation type="journal article" date="2019" name="Int. J. Syst. Evol. Microbiol.">
        <title>The Global Catalogue of Microorganisms (GCM) 10K type strain sequencing project: providing services to taxonomists for standard genome sequencing and annotation.</title>
        <authorList>
            <consortium name="The Broad Institute Genomics Platform"/>
            <consortium name="The Broad Institute Genome Sequencing Center for Infectious Disease"/>
            <person name="Wu L."/>
            <person name="Ma J."/>
        </authorList>
    </citation>
    <scope>NUCLEOTIDE SEQUENCE [LARGE SCALE GENOMIC DNA]</scope>
    <source>
        <strain evidence="3">KCTC 23707</strain>
    </source>
</reference>
<dbReference type="SUPFAM" id="SSF89447">
    <property type="entry name" value="AbrB/MazE/MraZ-like"/>
    <property type="match status" value="1"/>
</dbReference>
<comment type="caution">
    <text evidence="2">The sequence shown here is derived from an EMBL/GenBank/DDBJ whole genome shotgun (WGS) entry which is preliminary data.</text>
</comment>
<gene>
    <name evidence="2" type="ORF">ACFSCV_00140</name>
</gene>
<keyword evidence="3" id="KW-1185">Reference proteome</keyword>
<sequence length="85" mass="9076">MGRFDAKTSLKGQATIPVEVRRALGLEPGGSVQFLVGSDGDVRVIAKTRTMRHLKGIFGPLDAPLDVDDAIARTVQSKTILDADD</sequence>
<accession>A0ABW4K1T5</accession>
<dbReference type="Pfam" id="PF04014">
    <property type="entry name" value="MazE_antitoxin"/>
    <property type="match status" value="1"/>
</dbReference>
<dbReference type="InterPro" id="IPR037914">
    <property type="entry name" value="SpoVT-AbrB_sf"/>
</dbReference>